<keyword evidence="3" id="KW-1185">Reference proteome</keyword>
<organism evidence="2 3">
    <name type="scientific">Bacterioplanes sanyensis</name>
    <dbReference type="NCBI Taxonomy" id="1249553"/>
    <lineage>
        <taxon>Bacteria</taxon>
        <taxon>Pseudomonadati</taxon>
        <taxon>Pseudomonadota</taxon>
        <taxon>Gammaproteobacteria</taxon>
        <taxon>Oceanospirillales</taxon>
        <taxon>Oceanospirillaceae</taxon>
        <taxon>Bacterioplanes</taxon>
    </lineage>
</organism>
<keyword evidence="1" id="KW-0812">Transmembrane</keyword>
<gene>
    <name evidence="2" type="ORF">CHH28_08955</name>
</gene>
<dbReference type="KEGG" id="bsan:CHH28_08955"/>
<dbReference type="PANTHER" id="PTHR41795:SF1">
    <property type="entry name" value="EXOPOLYSACCHARIDE SYNTHESIS PROTEIN"/>
    <property type="match status" value="1"/>
</dbReference>
<dbReference type="OrthoDB" id="6401947at2"/>
<dbReference type="Pfam" id="PF06055">
    <property type="entry name" value="ExoD"/>
    <property type="match status" value="1"/>
</dbReference>
<reference evidence="2 3" key="1">
    <citation type="submission" date="2017-07" db="EMBL/GenBank/DDBJ databases">
        <title>Annotated genome sequence of Bacterioplanes sanyensis isolated from Red Sea.</title>
        <authorList>
            <person name="Rehman Z.U."/>
        </authorList>
    </citation>
    <scope>NUCLEOTIDE SEQUENCE [LARGE SCALE GENOMIC DNA]</scope>
    <source>
        <strain evidence="2 3">NV9</strain>
    </source>
</reference>
<dbReference type="Proteomes" id="UP000202440">
    <property type="component" value="Chromosome"/>
</dbReference>
<feature type="transmembrane region" description="Helical" evidence="1">
    <location>
        <begin position="156"/>
        <end position="176"/>
    </location>
</feature>
<proteinExistence type="predicted"/>
<accession>A0A222FQ89</accession>
<dbReference type="PIRSF" id="PIRSF033239">
    <property type="entry name" value="ExoD"/>
    <property type="match status" value="1"/>
</dbReference>
<protein>
    <submittedName>
        <fullName evidence="2">ABC transporter permease</fullName>
    </submittedName>
</protein>
<feature type="transmembrane region" description="Helical" evidence="1">
    <location>
        <begin position="31"/>
        <end position="61"/>
    </location>
</feature>
<evidence type="ECO:0000313" key="3">
    <source>
        <dbReference type="Proteomes" id="UP000202440"/>
    </source>
</evidence>
<dbReference type="EMBL" id="CP022530">
    <property type="protein sequence ID" value="ASP40872.1"/>
    <property type="molecule type" value="Genomic_DNA"/>
</dbReference>
<name>A0A222FQ89_9GAMM</name>
<evidence type="ECO:0000313" key="2">
    <source>
        <dbReference type="EMBL" id="ASP40872.1"/>
    </source>
</evidence>
<evidence type="ECO:0000256" key="1">
    <source>
        <dbReference type="SAM" id="Phobius"/>
    </source>
</evidence>
<keyword evidence="1" id="KW-0472">Membrane</keyword>
<dbReference type="PANTHER" id="PTHR41795">
    <property type="entry name" value="EXOPOLYSACCHARIDE SYNTHESIS PROTEIN"/>
    <property type="match status" value="1"/>
</dbReference>
<keyword evidence="1" id="KW-1133">Transmembrane helix</keyword>
<dbReference type="AlphaFoldDB" id="A0A222FQ89"/>
<sequence>MHDLAEQHKDADVVTLRELTKHLGDRTFGMYLVLVAVFNVIPLVSMVAGLVSVAIGLQMALGVAKVWLPKSILDYPLKASSVRAALLLIERKIKTMERFIRPRWQFSEAPVVDRINGMVVVALGGVIVIPLPLANLGPALIILLMGLGLMERDGMLQVGAATIGAIAVVMILHFAIG</sequence>
<dbReference type="InterPro" id="IPR010331">
    <property type="entry name" value="ExoD"/>
</dbReference>
<feature type="transmembrane region" description="Helical" evidence="1">
    <location>
        <begin position="118"/>
        <end position="144"/>
    </location>
</feature>